<evidence type="ECO:0000313" key="2">
    <source>
        <dbReference type="EMBL" id="EMI55473.1"/>
    </source>
</evidence>
<dbReference type="SUPFAM" id="SSF52266">
    <property type="entry name" value="SGNH hydrolase"/>
    <property type="match status" value="1"/>
</dbReference>
<accession>M5UHG4</accession>
<dbReference type="InterPro" id="IPR036514">
    <property type="entry name" value="SGNH_hydro_sf"/>
</dbReference>
<dbReference type="CDD" id="cd00229">
    <property type="entry name" value="SGNH_hydrolase"/>
    <property type="match status" value="1"/>
</dbReference>
<dbReference type="PATRIC" id="fig|1263870.3.peg.3306"/>
<proteinExistence type="predicted"/>
<dbReference type="Pfam" id="PF13472">
    <property type="entry name" value="Lipase_GDSL_2"/>
    <property type="match status" value="1"/>
</dbReference>
<evidence type="ECO:0000259" key="1">
    <source>
        <dbReference type="Pfam" id="PF13472"/>
    </source>
</evidence>
<gene>
    <name evidence="2" type="ORF">RSSM_03116</name>
</gene>
<evidence type="ECO:0000313" key="3">
    <source>
        <dbReference type="Proteomes" id="UP000011885"/>
    </source>
</evidence>
<dbReference type="GO" id="GO:0016788">
    <property type="term" value="F:hydrolase activity, acting on ester bonds"/>
    <property type="evidence" value="ECO:0007669"/>
    <property type="project" value="UniProtKB-ARBA"/>
</dbReference>
<dbReference type="Proteomes" id="UP000011885">
    <property type="component" value="Unassembled WGS sequence"/>
</dbReference>
<reference evidence="2 3" key="1">
    <citation type="journal article" date="2013" name="Mar. Genomics">
        <title>Expression of sulfatases in Rhodopirellula baltica and the diversity of sulfatases in the genus Rhodopirellula.</title>
        <authorList>
            <person name="Wegner C.E."/>
            <person name="Richter-Heitmann T."/>
            <person name="Klindworth A."/>
            <person name="Klockow C."/>
            <person name="Richter M."/>
            <person name="Achstetter T."/>
            <person name="Glockner F.O."/>
            <person name="Harder J."/>
        </authorList>
    </citation>
    <scope>NUCLEOTIDE SEQUENCE [LARGE SCALE GENOMIC DNA]</scope>
    <source>
        <strain evidence="2 3">SM41</strain>
    </source>
</reference>
<organism evidence="2 3">
    <name type="scientific">Rhodopirellula sallentina SM41</name>
    <dbReference type="NCBI Taxonomy" id="1263870"/>
    <lineage>
        <taxon>Bacteria</taxon>
        <taxon>Pseudomonadati</taxon>
        <taxon>Planctomycetota</taxon>
        <taxon>Planctomycetia</taxon>
        <taxon>Pirellulales</taxon>
        <taxon>Pirellulaceae</taxon>
        <taxon>Rhodopirellula</taxon>
    </lineage>
</organism>
<keyword evidence="3" id="KW-1185">Reference proteome</keyword>
<feature type="domain" description="SGNH hydrolase-type esterase" evidence="1">
    <location>
        <begin position="67"/>
        <end position="297"/>
    </location>
</feature>
<sequence length="330" mass="37176">MGRNMNESRPRSRRWLLLLGVVILVAVPAYIELFLRRPVGSGSAGPKVAKAPFDSVWTDRKILLFGIGDSVTRGLGAKSRSHTYFERLRQNPSDEYDDMKGKCLSVVLPNLTSENVAVSGSTSIEHLQTLQTRVTPFPDDMFGLVVMTTGGNDLIHSYGRRPPEEGAMYGATLEQAEPWIVNFHERLNQILDGLNERFPGGCLVYVGDIYDPTDGVGDAPSIFLPDWDDGLAIHARYNQTIRDVASARENVHVVNLYETFLGHGSHCRQFWRAHYDHADPHYWFYDNIEDPNDRGYDAIRRVFLNEIVRTRSQLNTQQTAPSPATLTSVR</sequence>
<name>M5UHG4_9BACT</name>
<dbReference type="InterPro" id="IPR013830">
    <property type="entry name" value="SGNH_hydro"/>
</dbReference>
<dbReference type="Gene3D" id="3.40.50.1110">
    <property type="entry name" value="SGNH hydrolase"/>
    <property type="match status" value="1"/>
</dbReference>
<dbReference type="EMBL" id="ANOH01000215">
    <property type="protein sequence ID" value="EMI55473.1"/>
    <property type="molecule type" value="Genomic_DNA"/>
</dbReference>
<dbReference type="AlphaFoldDB" id="M5UHG4"/>
<comment type="caution">
    <text evidence="2">The sequence shown here is derived from an EMBL/GenBank/DDBJ whole genome shotgun (WGS) entry which is preliminary data.</text>
</comment>
<protein>
    <submittedName>
        <fullName evidence="2">Lipolytic protein G-D-S-L family</fullName>
    </submittedName>
</protein>